<evidence type="ECO:0000256" key="6">
    <source>
        <dbReference type="ARBA" id="ARBA00023133"/>
    </source>
</evidence>
<dbReference type="OrthoDB" id="9777553at2"/>
<evidence type="ECO:0000256" key="4">
    <source>
        <dbReference type="ARBA" id="ARBA00012869"/>
    </source>
</evidence>
<keyword evidence="9" id="KW-1185">Reference proteome</keyword>
<dbReference type="PROSITE" id="PS01021">
    <property type="entry name" value="COPROGEN_OXIDASE"/>
    <property type="match status" value="1"/>
</dbReference>
<comment type="subunit">
    <text evidence="3">Homodimer.</text>
</comment>
<comment type="caution">
    <text evidence="8">The sequence shown here is derived from an EMBL/GenBank/DDBJ whole genome shotgun (WGS) entry which is preliminary data.</text>
</comment>
<evidence type="ECO:0000256" key="1">
    <source>
        <dbReference type="ARBA" id="ARBA00005168"/>
    </source>
</evidence>
<dbReference type="PANTHER" id="PTHR10755:SF0">
    <property type="entry name" value="OXYGEN-DEPENDENT COPROPORPHYRINOGEN-III OXIDASE, MITOCHONDRIAL"/>
    <property type="match status" value="1"/>
</dbReference>
<proteinExistence type="inferred from homology"/>
<keyword evidence="5 8" id="KW-0560">Oxidoreductase</keyword>
<accession>A0A3M9MZR6</accession>
<evidence type="ECO:0000256" key="2">
    <source>
        <dbReference type="ARBA" id="ARBA00010644"/>
    </source>
</evidence>
<dbReference type="PIRSF" id="PIRSF000166">
    <property type="entry name" value="Coproporphyri_ox"/>
    <property type="match status" value="1"/>
</dbReference>
<dbReference type="AlphaFoldDB" id="A0A3M9MZR6"/>
<dbReference type="InterPro" id="IPR036406">
    <property type="entry name" value="Coprogen_oxidase_aer_sf"/>
</dbReference>
<sequence>MEIVMSDTIQKWFKSFQERLCKDLETCDGEARFQEDYWERPGGGGGAARVIQNGAVFEKGGVNFSAVEGVLPPKAAAALHLPDPHFFATGVSVVIHPRNPHVPITHMNVRYFEAGNGEAWFGGGIDLTPIYVNRDQVRFFHQQLKNTCERFHPLYYPEFKKWADDYFYIPHREETRGVGGIFFDRLTPTPEITLEDRFAFVQGVADTFAPTYTTIVNENKNKDFSSQEKEWQLIRRGRYVEFNLVNDRGTKFGLETNGRTESILMSLPPLASWHYSHEPQEGSAEAQALACFKKDIDWVNLP</sequence>
<organism evidence="8 9">
    <name type="scientific">Rufibacter latericius</name>
    <dbReference type="NCBI Taxonomy" id="2487040"/>
    <lineage>
        <taxon>Bacteria</taxon>
        <taxon>Pseudomonadati</taxon>
        <taxon>Bacteroidota</taxon>
        <taxon>Cytophagia</taxon>
        <taxon>Cytophagales</taxon>
        <taxon>Hymenobacteraceae</taxon>
        <taxon>Rufibacter</taxon>
    </lineage>
</organism>
<gene>
    <name evidence="8" type="ORF">EFB08_05130</name>
</gene>
<keyword evidence="7" id="KW-0627">Porphyrin biosynthesis</keyword>
<reference evidence="8 9" key="1">
    <citation type="submission" date="2018-11" db="EMBL/GenBank/DDBJ databases">
        <title>Rufibacter latericius sp. nov., isolated from water in Baiyang Lake.</title>
        <authorList>
            <person name="Yang Y."/>
        </authorList>
    </citation>
    <scope>NUCLEOTIDE SEQUENCE [LARGE SCALE GENOMIC DNA]</scope>
    <source>
        <strain evidence="8 9">R-22-1c-1</strain>
    </source>
</reference>
<evidence type="ECO:0000256" key="5">
    <source>
        <dbReference type="ARBA" id="ARBA00023002"/>
    </source>
</evidence>
<dbReference type="InterPro" id="IPR001260">
    <property type="entry name" value="Coprogen_oxidase_aer"/>
</dbReference>
<comment type="similarity">
    <text evidence="2">Belongs to the aerobic coproporphyrinogen-III oxidase family.</text>
</comment>
<evidence type="ECO:0000313" key="8">
    <source>
        <dbReference type="EMBL" id="RNI30635.1"/>
    </source>
</evidence>
<dbReference type="InterPro" id="IPR018375">
    <property type="entry name" value="Coprogen_oxidase_CS"/>
</dbReference>
<dbReference type="PRINTS" id="PR00073">
    <property type="entry name" value="COPRGNOXDASE"/>
</dbReference>
<dbReference type="EMBL" id="RJJD01000002">
    <property type="protein sequence ID" value="RNI30635.1"/>
    <property type="molecule type" value="Genomic_DNA"/>
</dbReference>
<dbReference type="GO" id="GO:0005737">
    <property type="term" value="C:cytoplasm"/>
    <property type="evidence" value="ECO:0007669"/>
    <property type="project" value="TreeGrafter"/>
</dbReference>
<dbReference type="EC" id="1.3.3.3" evidence="4"/>
<evidence type="ECO:0000256" key="3">
    <source>
        <dbReference type="ARBA" id="ARBA00011738"/>
    </source>
</evidence>
<protein>
    <recommendedName>
        <fullName evidence="4">coproporphyrinogen oxidase</fullName>
        <ecNumber evidence="4">1.3.3.3</ecNumber>
    </recommendedName>
</protein>
<dbReference type="Gene3D" id="3.40.1500.10">
    <property type="entry name" value="Coproporphyrinogen III oxidase, aerobic"/>
    <property type="match status" value="1"/>
</dbReference>
<keyword evidence="6" id="KW-0350">Heme biosynthesis</keyword>
<dbReference type="PANTHER" id="PTHR10755">
    <property type="entry name" value="COPROPORPHYRINOGEN III OXIDASE, MITOCHONDRIAL"/>
    <property type="match status" value="1"/>
</dbReference>
<comment type="pathway">
    <text evidence="1">Porphyrin-containing compound metabolism; protoporphyrin-IX biosynthesis; protoporphyrinogen-IX from coproporphyrinogen-III (O2 route): step 1/1.</text>
</comment>
<dbReference type="Proteomes" id="UP000272117">
    <property type="component" value="Unassembled WGS sequence"/>
</dbReference>
<evidence type="ECO:0000313" key="9">
    <source>
        <dbReference type="Proteomes" id="UP000272117"/>
    </source>
</evidence>
<dbReference type="Pfam" id="PF01218">
    <property type="entry name" value="Coprogen_oxidas"/>
    <property type="match status" value="1"/>
</dbReference>
<dbReference type="GO" id="GO:0006782">
    <property type="term" value="P:protoporphyrinogen IX biosynthetic process"/>
    <property type="evidence" value="ECO:0007669"/>
    <property type="project" value="TreeGrafter"/>
</dbReference>
<evidence type="ECO:0000256" key="7">
    <source>
        <dbReference type="ARBA" id="ARBA00023244"/>
    </source>
</evidence>
<name>A0A3M9MZR6_9BACT</name>
<dbReference type="GO" id="GO:0004109">
    <property type="term" value="F:coproporphyrinogen oxidase activity"/>
    <property type="evidence" value="ECO:0007669"/>
    <property type="project" value="UniProtKB-EC"/>
</dbReference>
<dbReference type="SUPFAM" id="SSF102886">
    <property type="entry name" value="Coproporphyrinogen III oxidase"/>
    <property type="match status" value="1"/>
</dbReference>
<dbReference type="NCBIfam" id="NF003727">
    <property type="entry name" value="PRK05330.1"/>
    <property type="match status" value="1"/>
</dbReference>